<sequence>MNMKNLVLGVLGTLAIVGVVISLIMSTPEEVEHRVVQVTQYEDRSHMQDVLVAGQDMREYSVKATYELSTMASERDRIVCKTKIVNLVVETASQTGLDPNGAQQIHAALKKALVDMSRYDNNCGVRAPYISVFQTVPEGD</sequence>
<comment type="caution">
    <text evidence="1">The sequence shown here is derived from an EMBL/GenBank/DDBJ whole genome shotgun (WGS) entry which is preliminary data.</text>
</comment>
<dbReference type="AlphaFoldDB" id="A0A0F9IH49"/>
<dbReference type="EMBL" id="LAZR01012424">
    <property type="protein sequence ID" value="KKM26906.1"/>
    <property type="molecule type" value="Genomic_DNA"/>
</dbReference>
<evidence type="ECO:0000313" key="1">
    <source>
        <dbReference type="EMBL" id="KKM26906.1"/>
    </source>
</evidence>
<gene>
    <name evidence="1" type="ORF">LCGC14_1580080</name>
</gene>
<protein>
    <submittedName>
        <fullName evidence="1">Uncharacterized protein</fullName>
    </submittedName>
</protein>
<name>A0A0F9IH49_9ZZZZ</name>
<reference evidence="1" key="1">
    <citation type="journal article" date="2015" name="Nature">
        <title>Complex archaea that bridge the gap between prokaryotes and eukaryotes.</title>
        <authorList>
            <person name="Spang A."/>
            <person name="Saw J.H."/>
            <person name="Jorgensen S.L."/>
            <person name="Zaremba-Niedzwiedzka K."/>
            <person name="Martijn J."/>
            <person name="Lind A.E."/>
            <person name="van Eijk R."/>
            <person name="Schleper C."/>
            <person name="Guy L."/>
            <person name="Ettema T.J."/>
        </authorList>
    </citation>
    <scope>NUCLEOTIDE SEQUENCE</scope>
</reference>
<proteinExistence type="predicted"/>
<accession>A0A0F9IH49</accession>
<organism evidence="1">
    <name type="scientific">marine sediment metagenome</name>
    <dbReference type="NCBI Taxonomy" id="412755"/>
    <lineage>
        <taxon>unclassified sequences</taxon>
        <taxon>metagenomes</taxon>
        <taxon>ecological metagenomes</taxon>
    </lineage>
</organism>